<protein>
    <submittedName>
        <fullName evidence="3">Uncharacterized protein</fullName>
    </submittedName>
</protein>
<evidence type="ECO:0000313" key="4">
    <source>
        <dbReference type="Proteomes" id="UP001500190"/>
    </source>
</evidence>
<feature type="compositionally biased region" description="Pro residues" evidence="1">
    <location>
        <begin position="50"/>
        <end position="59"/>
    </location>
</feature>
<proteinExistence type="predicted"/>
<dbReference type="Proteomes" id="UP001500190">
    <property type="component" value="Unassembled WGS sequence"/>
</dbReference>
<evidence type="ECO:0000256" key="2">
    <source>
        <dbReference type="SAM" id="Phobius"/>
    </source>
</evidence>
<dbReference type="EMBL" id="BAAAND010000009">
    <property type="protein sequence ID" value="GAA1603218.1"/>
    <property type="molecule type" value="Genomic_DNA"/>
</dbReference>
<accession>A0ABN2ECB5</accession>
<reference evidence="3 4" key="1">
    <citation type="journal article" date="2019" name="Int. J. Syst. Evol. Microbiol.">
        <title>The Global Catalogue of Microorganisms (GCM) 10K type strain sequencing project: providing services to taxonomists for standard genome sequencing and annotation.</title>
        <authorList>
            <consortium name="The Broad Institute Genomics Platform"/>
            <consortium name="The Broad Institute Genome Sequencing Center for Infectious Disease"/>
            <person name="Wu L."/>
            <person name="Ma J."/>
        </authorList>
    </citation>
    <scope>NUCLEOTIDE SEQUENCE [LARGE SCALE GENOMIC DNA]</scope>
    <source>
        <strain evidence="3 4">JCM 14304</strain>
    </source>
</reference>
<feature type="region of interest" description="Disordered" evidence="1">
    <location>
        <begin position="50"/>
        <end position="207"/>
    </location>
</feature>
<keyword evidence="2" id="KW-0472">Membrane</keyword>
<evidence type="ECO:0000313" key="3">
    <source>
        <dbReference type="EMBL" id="GAA1603218.1"/>
    </source>
</evidence>
<gene>
    <name evidence="3" type="ORF">GCM10009742_59520</name>
</gene>
<keyword evidence="2" id="KW-1133">Transmembrane helix</keyword>
<feature type="compositionally biased region" description="Low complexity" evidence="1">
    <location>
        <begin position="150"/>
        <end position="186"/>
    </location>
</feature>
<dbReference type="PRINTS" id="PR01217">
    <property type="entry name" value="PRICHEXTENSN"/>
</dbReference>
<evidence type="ECO:0000256" key="1">
    <source>
        <dbReference type="SAM" id="MobiDB-lite"/>
    </source>
</evidence>
<sequence>MPATATRRPPWQHPRRRQVAAGVGILLLGYLALFFTALLGGPRIGAPFLPLPGGGPDPATPVAGPQPGQPSQNVAIPHQATSTPATTPAPTPTAVPTPLLSATDPPEVVRSAGSTFTPYPTRPGETPTPEIVESTGPTHPPVTERPPTDPATTVPTAQPTASPTADPTRSPTTSPTTPTTSPTTPDDPGKPSSVGGFLGRLLHKLGL</sequence>
<keyword evidence="4" id="KW-1185">Reference proteome</keyword>
<dbReference type="RefSeq" id="WP_344197283.1">
    <property type="nucleotide sequence ID" value="NZ_BAAAND010000009.1"/>
</dbReference>
<organism evidence="3 4">
    <name type="scientific">Kribbella karoonensis</name>
    <dbReference type="NCBI Taxonomy" id="324851"/>
    <lineage>
        <taxon>Bacteria</taxon>
        <taxon>Bacillati</taxon>
        <taxon>Actinomycetota</taxon>
        <taxon>Actinomycetes</taxon>
        <taxon>Propionibacteriales</taxon>
        <taxon>Kribbellaceae</taxon>
        <taxon>Kribbella</taxon>
    </lineage>
</organism>
<name>A0ABN2ECB5_9ACTN</name>
<comment type="caution">
    <text evidence="3">The sequence shown here is derived from an EMBL/GenBank/DDBJ whole genome shotgun (WGS) entry which is preliminary data.</text>
</comment>
<keyword evidence="2" id="KW-0812">Transmembrane</keyword>
<feature type="transmembrane region" description="Helical" evidence="2">
    <location>
        <begin position="20"/>
        <end position="40"/>
    </location>
</feature>